<evidence type="ECO:0000313" key="3">
    <source>
        <dbReference type="Proteomes" id="UP000553706"/>
    </source>
</evidence>
<dbReference type="AlphaFoldDB" id="A0A840VJF2"/>
<name>A0A840VJF2_9PROT</name>
<feature type="chain" id="PRO_5032775247" description="Lipoprotein" evidence="1">
    <location>
        <begin position="22"/>
        <end position="188"/>
    </location>
</feature>
<protein>
    <recommendedName>
        <fullName evidence="4">Lipoprotein</fullName>
    </recommendedName>
</protein>
<evidence type="ECO:0008006" key="4">
    <source>
        <dbReference type="Google" id="ProtNLM"/>
    </source>
</evidence>
<dbReference type="RefSeq" id="WP_183266301.1">
    <property type="nucleotide sequence ID" value="NZ_JACHFJ010000005.1"/>
</dbReference>
<gene>
    <name evidence="2" type="ORF">HNP71_001554</name>
</gene>
<keyword evidence="3" id="KW-1185">Reference proteome</keyword>
<reference evidence="2 3" key="1">
    <citation type="submission" date="2020-08" db="EMBL/GenBank/DDBJ databases">
        <title>Genomic Encyclopedia of Type Strains, Phase IV (KMG-IV): sequencing the most valuable type-strain genomes for metagenomic binning, comparative biology and taxonomic classification.</title>
        <authorList>
            <person name="Goeker M."/>
        </authorList>
    </citation>
    <scope>NUCLEOTIDE SEQUENCE [LARGE SCALE GENOMIC DNA]</scope>
    <source>
        <strain evidence="2 3">DSM 27026</strain>
    </source>
</reference>
<dbReference type="Proteomes" id="UP000553706">
    <property type="component" value="Unassembled WGS sequence"/>
</dbReference>
<evidence type="ECO:0000313" key="2">
    <source>
        <dbReference type="EMBL" id="MBB5373295.1"/>
    </source>
</evidence>
<accession>A0A840VJF2</accession>
<organism evidence="2 3">
    <name type="scientific">Acidocella aromatica</name>
    <dbReference type="NCBI Taxonomy" id="1303579"/>
    <lineage>
        <taxon>Bacteria</taxon>
        <taxon>Pseudomonadati</taxon>
        <taxon>Pseudomonadota</taxon>
        <taxon>Alphaproteobacteria</taxon>
        <taxon>Acetobacterales</taxon>
        <taxon>Acidocellaceae</taxon>
        <taxon>Acidocella</taxon>
    </lineage>
</organism>
<sequence>MMSRVLLLPLVCLALAGCVHEAPVPSTGYLPEDAFGNSVVGEDPALAAVNDAMIAFAYPERMQGKPADMALAIASLDAMAGQFSSSGRWAGWDEITKQEMLDARTEVRGILGVPESAPSQSVIDHLVAASHALDRGDQTAALAALSGPDFTRTPEQTLAILAHFPKVSAANKATMDANMNFFPVDHDW</sequence>
<dbReference type="EMBL" id="JACHFJ010000005">
    <property type="protein sequence ID" value="MBB5373295.1"/>
    <property type="molecule type" value="Genomic_DNA"/>
</dbReference>
<proteinExistence type="predicted"/>
<evidence type="ECO:0000256" key="1">
    <source>
        <dbReference type="SAM" id="SignalP"/>
    </source>
</evidence>
<dbReference type="PROSITE" id="PS51257">
    <property type="entry name" value="PROKAR_LIPOPROTEIN"/>
    <property type="match status" value="1"/>
</dbReference>
<feature type="signal peptide" evidence="1">
    <location>
        <begin position="1"/>
        <end position="21"/>
    </location>
</feature>
<comment type="caution">
    <text evidence="2">The sequence shown here is derived from an EMBL/GenBank/DDBJ whole genome shotgun (WGS) entry which is preliminary data.</text>
</comment>
<keyword evidence="1" id="KW-0732">Signal</keyword>